<keyword evidence="1" id="KW-0472">Membrane</keyword>
<keyword evidence="1" id="KW-1133">Transmembrane helix</keyword>
<feature type="transmembrane region" description="Helical" evidence="1">
    <location>
        <begin position="12"/>
        <end position="29"/>
    </location>
</feature>
<evidence type="ECO:0008006" key="4">
    <source>
        <dbReference type="Google" id="ProtNLM"/>
    </source>
</evidence>
<protein>
    <recommendedName>
        <fullName evidence="4">DoxX family protein</fullName>
    </recommendedName>
</protein>
<reference evidence="3" key="1">
    <citation type="journal article" date="2019" name="Int. J. Syst. Evol. Microbiol.">
        <title>The Global Catalogue of Microorganisms (GCM) 10K type strain sequencing project: providing services to taxonomists for standard genome sequencing and annotation.</title>
        <authorList>
            <consortium name="The Broad Institute Genomics Platform"/>
            <consortium name="The Broad Institute Genome Sequencing Center for Infectious Disease"/>
            <person name="Wu L."/>
            <person name="Ma J."/>
        </authorList>
    </citation>
    <scope>NUCLEOTIDE SEQUENCE [LARGE SCALE GENOMIC DNA]</scope>
    <source>
        <strain evidence="3">CECT 7798</strain>
    </source>
</reference>
<proteinExistence type="predicted"/>
<comment type="caution">
    <text evidence="2">The sequence shown here is derived from an EMBL/GenBank/DDBJ whole genome shotgun (WGS) entry which is preliminary data.</text>
</comment>
<feature type="transmembrane region" description="Helical" evidence="1">
    <location>
        <begin position="106"/>
        <end position="125"/>
    </location>
</feature>
<dbReference type="Proteomes" id="UP001595735">
    <property type="component" value="Unassembled WGS sequence"/>
</dbReference>
<gene>
    <name evidence="2" type="ORF">ACFONJ_10740</name>
</gene>
<accession>A0ABV7XX96</accession>
<dbReference type="EMBL" id="JBHRYO010000002">
    <property type="protein sequence ID" value="MFC3756443.1"/>
    <property type="molecule type" value="Genomic_DNA"/>
</dbReference>
<feature type="transmembrane region" description="Helical" evidence="1">
    <location>
        <begin position="61"/>
        <end position="79"/>
    </location>
</feature>
<feature type="transmembrane region" description="Helical" evidence="1">
    <location>
        <begin position="146"/>
        <end position="164"/>
    </location>
</feature>
<feature type="transmembrane region" description="Helical" evidence="1">
    <location>
        <begin position="84"/>
        <end position="100"/>
    </location>
</feature>
<organism evidence="2 3">
    <name type="scientific">Chryseobacterium tructae</name>
    <dbReference type="NCBI Taxonomy" id="1037380"/>
    <lineage>
        <taxon>Bacteria</taxon>
        <taxon>Pseudomonadati</taxon>
        <taxon>Bacteroidota</taxon>
        <taxon>Flavobacteriia</taxon>
        <taxon>Flavobacteriales</taxon>
        <taxon>Weeksellaceae</taxon>
        <taxon>Chryseobacterium group</taxon>
        <taxon>Chryseobacterium</taxon>
    </lineage>
</organism>
<evidence type="ECO:0000313" key="3">
    <source>
        <dbReference type="Proteomes" id="UP001595735"/>
    </source>
</evidence>
<keyword evidence="1" id="KW-0812">Transmembrane</keyword>
<keyword evidence="3" id="KW-1185">Reference proteome</keyword>
<name>A0ABV7XX96_9FLAO</name>
<evidence type="ECO:0000256" key="1">
    <source>
        <dbReference type="SAM" id="Phobius"/>
    </source>
</evidence>
<sequence>MLNKTTLKDFIYWTAIFIVSISMLIYGLSKPFQFASVENTQVMNKLSGQQLMWAFYGYSKLYPIIIGFFEVTGALLILFNRTRILGCLLLTTILINIIIQDYIFHIIALSSAVYYQLLIILLLVFDRDKVINLLKYLFFNPQKGRINVIIIAVSLIVALILKFYETKII</sequence>
<evidence type="ECO:0000313" key="2">
    <source>
        <dbReference type="EMBL" id="MFC3756443.1"/>
    </source>
</evidence>
<dbReference type="RefSeq" id="WP_378170030.1">
    <property type="nucleotide sequence ID" value="NZ_JBHRYO010000002.1"/>
</dbReference>